<comment type="catalytic activity">
    <reaction evidence="1">
        <text>Release of an N-terminal dipeptide, Xaa-Yaa-|-Zaa-, except when Xaa is Arg or Lys, or Yaa or Zaa is Pro.</text>
        <dbReference type="EC" id="3.4.14.1"/>
    </reaction>
</comment>
<dbReference type="Gene3D" id="3.90.70.10">
    <property type="entry name" value="Cysteine proteinases"/>
    <property type="match status" value="1"/>
</dbReference>
<dbReference type="InterPro" id="IPR025660">
    <property type="entry name" value="Pept_his_AS"/>
</dbReference>
<comment type="caution">
    <text evidence="19">The sequence shown here is derived from an EMBL/GenBank/DDBJ whole genome shotgun (WGS) entry which is preliminary data.</text>
</comment>
<keyword evidence="20" id="KW-1185">Reference proteome</keyword>
<dbReference type="InterPro" id="IPR014882">
    <property type="entry name" value="CathepsinC_exc"/>
</dbReference>
<dbReference type="PRINTS" id="PR00705">
    <property type="entry name" value="PAPAIN"/>
</dbReference>
<dbReference type="Pfam" id="PF08773">
    <property type="entry name" value="CathepsinC_exc"/>
    <property type="match status" value="1"/>
</dbReference>
<dbReference type="PROSITE" id="PS00139">
    <property type="entry name" value="THIOL_PROTEASE_CYS"/>
    <property type="match status" value="1"/>
</dbReference>
<keyword evidence="8" id="KW-0378">Hydrolase</keyword>
<comment type="function">
    <text evidence="16">Thiol protease. Has dipeptidylpeptidase activity. Active against a broad range of dipeptide substrates composed of both polar and hydrophobic amino acids. Proline cannot occupy the P1 position and arginine cannot occupy the P2 position of the substrate. Can act as both an exopeptidase and endopeptidase. Activates serine proteases such as elastase, cathepsin G and granzymes A and B.</text>
</comment>
<keyword evidence="10" id="KW-1015">Disulfide bond</keyword>
<evidence type="ECO:0000256" key="12">
    <source>
        <dbReference type="ARBA" id="ARBA00029762"/>
    </source>
</evidence>
<protein>
    <recommendedName>
        <fullName evidence="6">Dipeptidyl peptidase 1</fullName>
        <ecNumber evidence="5">3.4.14.1</ecNumber>
    </recommendedName>
    <alternativeName>
        <fullName evidence="13">Cathepsin C</fullName>
    </alternativeName>
    <alternativeName>
        <fullName evidence="12">Cathepsin J</fullName>
    </alternativeName>
    <alternativeName>
        <fullName evidence="15">Dipeptidyl peptidase I</fullName>
    </alternativeName>
    <alternativeName>
        <fullName evidence="14">Dipeptidyl transferase</fullName>
    </alternativeName>
</protein>
<evidence type="ECO:0000256" key="17">
    <source>
        <dbReference type="SAM" id="SignalP"/>
    </source>
</evidence>
<proteinExistence type="inferred from homology"/>
<keyword evidence="17" id="KW-0732">Signal</keyword>
<dbReference type="SUPFAM" id="SSF75001">
    <property type="entry name" value="Dipeptidyl peptidase I (cathepsin C), exclusion domain"/>
    <property type="match status" value="1"/>
</dbReference>
<keyword evidence="7" id="KW-0645">Protease</keyword>
<dbReference type="SUPFAM" id="SSF54001">
    <property type="entry name" value="Cysteine proteinases"/>
    <property type="match status" value="1"/>
</dbReference>
<comment type="similarity">
    <text evidence="3">Belongs to the peptidase C1 family.</text>
</comment>
<evidence type="ECO:0000256" key="15">
    <source>
        <dbReference type="ARBA" id="ARBA00032961"/>
    </source>
</evidence>
<evidence type="ECO:0000256" key="10">
    <source>
        <dbReference type="ARBA" id="ARBA00023157"/>
    </source>
</evidence>
<dbReference type="PROSITE" id="PS00640">
    <property type="entry name" value="THIOL_PROTEASE_ASN"/>
    <property type="match status" value="1"/>
</dbReference>
<dbReference type="EC" id="3.4.14.1" evidence="5"/>
<comment type="subunit">
    <text evidence="4">Tetramer of heterotrimers consisting of exclusion domain, heavy- and light chains.</text>
</comment>
<dbReference type="PANTHER" id="PTHR12411">
    <property type="entry name" value="CYSTEINE PROTEASE FAMILY C1-RELATED"/>
    <property type="match status" value="1"/>
</dbReference>
<dbReference type="InterPro" id="IPR025661">
    <property type="entry name" value="Pept_asp_AS"/>
</dbReference>
<evidence type="ECO:0000256" key="9">
    <source>
        <dbReference type="ARBA" id="ARBA00022807"/>
    </source>
</evidence>
<evidence type="ECO:0000313" key="19">
    <source>
        <dbReference type="EMBL" id="KAJ8301667.1"/>
    </source>
</evidence>
<dbReference type="InterPro" id="IPR013128">
    <property type="entry name" value="Peptidase_C1A"/>
</dbReference>
<dbReference type="Pfam" id="PF00112">
    <property type="entry name" value="Peptidase_C1"/>
    <property type="match status" value="1"/>
</dbReference>
<dbReference type="PROSITE" id="PS00639">
    <property type="entry name" value="THIOL_PROTEASE_HIS"/>
    <property type="match status" value="1"/>
</dbReference>
<sequence length="470" mass="53260">MICTGTFQAKAMKVVLVVLLCFIVHASADTPANCTYEDIRGKWTFQIGPGGHDRTLNCSSFTGDSSSQSITFDLLFPDLVMDENGNKGFWTIIYNQGFEVVINGRKYFAFSMYKTEGRQTTSYCDKTLPGWSHDLMGRDWACYTGQKQASETLKFIPSKKHSIQKRRNLKNVFYKTNYDFIDAINKKQTSWKADKYSMFEHMPMEDLLKMAGGRNSRIVSRPKPYPVTREVLEEAAKLPAAFDWRNVKGVNYVSPIRNQGGCGSCYAFASMAMNEARVRIMTNNTKKPVFSPQDIVECSEYSQGCDGGFPYLIGGKYAEDFGLVEESCNKYKGRDGKCSTDMTCKRQYSTRYEYVGGFFGACNEPLMQINLVNNGPMAIAFEVYNDFMHYKGGIYSRSGLVDKYNPFEITNHAVLLVGYGADHDTGEKYWIVKNSWGELWGENGYFRIKRGSDECAIESMAVQSFPMMKL</sequence>
<evidence type="ECO:0000256" key="7">
    <source>
        <dbReference type="ARBA" id="ARBA00022670"/>
    </source>
</evidence>
<dbReference type="InterPro" id="IPR036496">
    <property type="entry name" value="CathepsinC_exc_dom_sf"/>
</dbReference>
<evidence type="ECO:0000256" key="4">
    <source>
        <dbReference type="ARBA" id="ARBA00011610"/>
    </source>
</evidence>
<evidence type="ECO:0000256" key="2">
    <source>
        <dbReference type="ARBA" id="ARBA00001923"/>
    </source>
</evidence>
<gene>
    <name evidence="19" type="ORF">KUTeg_020654</name>
</gene>
<evidence type="ECO:0000256" key="1">
    <source>
        <dbReference type="ARBA" id="ARBA00000738"/>
    </source>
</evidence>
<keyword evidence="11" id="KW-0868">Chloride</keyword>
<name>A0ABQ9ECR3_TEGGR</name>
<evidence type="ECO:0000256" key="6">
    <source>
        <dbReference type="ARBA" id="ARBA00014709"/>
    </source>
</evidence>
<dbReference type="InterPro" id="IPR000169">
    <property type="entry name" value="Pept_cys_AS"/>
</dbReference>
<evidence type="ECO:0000256" key="5">
    <source>
        <dbReference type="ARBA" id="ARBA00012059"/>
    </source>
</evidence>
<evidence type="ECO:0000256" key="16">
    <source>
        <dbReference type="ARBA" id="ARBA00045556"/>
    </source>
</evidence>
<accession>A0ABQ9ECR3</accession>
<evidence type="ECO:0000313" key="20">
    <source>
        <dbReference type="Proteomes" id="UP001217089"/>
    </source>
</evidence>
<evidence type="ECO:0000256" key="14">
    <source>
        <dbReference type="ARBA" id="ARBA00030778"/>
    </source>
</evidence>
<feature type="domain" description="Peptidase C1A papain C-terminal" evidence="18">
    <location>
        <begin position="238"/>
        <end position="465"/>
    </location>
</feature>
<evidence type="ECO:0000256" key="8">
    <source>
        <dbReference type="ARBA" id="ARBA00022801"/>
    </source>
</evidence>
<feature type="signal peptide" evidence="17">
    <location>
        <begin position="1"/>
        <end position="28"/>
    </location>
</feature>
<feature type="chain" id="PRO_5045947017" description="Dipeptidyl peptidase 1" evidence="17">
    <location>
        <begin position="29"/>
        <end position="470"/>
    </location>
</feature>
<dbReference type="EMBL" id="JARBDR010000918">
    <property type="protein sequence ID" value="KAJ8301667.1"/>
    <property type="molecule type" value="Genomic_DNA"/>
</dbReference>
<evidence type="ECO:0000256" key="11">
    <source>
        <dbReference type="ARBA" id="ARBA00023214"/>
    </source>
</evidence>
<dbReference type="Gene3D" id="2.40.128.80">
    <property type="entry name" value="Cathepsin C, exclusion domain"/>
    <property type="match status" value="1"/>
</dbReference>
<evidence type="ECO:0000256" key="3">
    <source>
        <dbReference type="ARBA" id="ARBA00008455"/>
    </source>
</evidence>
<keyword evidence="9" id="KW-0788">Thiol protease</keyword>
<dbReference type="SMART" id="SM00645">
    <property type="entry name" value="Pept_C1"/>
    <property type="match status" value="1"/>
</dbReference>
<dbReference type="InterPro" id="IPR000668">
    <property type="entry name" value="Peptidase_C1A_C"/>
</dbReference>
<organism evidence="19 20">
    <name type="scientific">Tegillarca granosa</name>
    <name type="common">Malaysian cockle</name>
    <name type="synonym">Anadara granosa</name>
    <dbReference type="NCBI Taxonomy" id="220873"/>
    <lineage>
        <taxon>Eukaryota</taxon>
        <taxon>Metazoa</taxon>
        <taxon>Spiralia</taxon>
        <taxon>Lophotrochozoa</taxon>
        <taxon>Mollusca</taxon>
        <taxon>Bivalvia</taxon>
        <taxon>Autobranchia</taxon>
        <taxon>Pteriomorphia</taxon>
        <taxon>Arcoida</taxon>
        <taxon>Arcoidea</taxon>
        <taxon>Arcidae</taxon>
        <taxon>Tegillarca</taxon>
    </lineage>
</organism>
<comment type="cofactor">
    <cofactor evidence="2">
        <name>chloride</name>
        <dbReference type="ChEBI" id="CHEBI:17996"/>
    </cofactor>
</comment>
<dbReference type="InterPro" id="IPR038765">
    <property type="entry name" value="Papain-like_cys_pep_sf"/>
</dbReference>
<evidence type="ECO:0000256" key="13">
    <source>
        <dbReference type="ARBA" id="ARBA00029779"/>
    </source>
</evidence>
<dbReference type="Proteomes" id="UP001217089">
    <property type="component" value="Unassembled WGS sequence"/>
</dbReference>
<evidence type="ECO:0000259" key="18">
    <source>
        <dbReference type="SMART" id="SM00645"/>
    </source>
</evidence>
<reference evidence="19 20" key="1">
    <citation type="submission" date="2022-12" db="EMBL/GenBank/DDBJ databases">
        <title>Chromosome-level genome of Tegillarca granosa.</title>
        <authorList>
            <person name="Kim J."/>
        </authorList>
    </citation>
    <scope>NUCLEOTIDE SEQUENCE [LARGE SCALE GENOMIC DNA]</scope>
    <source>
        <strain evidence="19">Teg-2019</strain>
        <tissue evidence="19">Adductor muscle</tissue>
    </source>
</reference>